<proteinExistence type="predicted"/>
<comment type="caution">
    <text evidence="2">The sequence shown here is derived from an EMBL/GenBank/DDBJ whole genome shotgun (WGS) entry which is preliminary data.</text>
</comment>
<sequence>MNGQKILDRKQIFLAWLFGSIVLMLVAAVLSMVIWNFVYQAESDTAWQPINHLLGMVYFVPVGWLLSFINPLGWISLLFMCFSLYKISPKLLLGSAVMSVALGGWWPMTYVKMMGLAGSG</sequence>
<dbReference type="EMBL" id="JACNLK010000059">
    <property type="protein sequence ID" value="MBC8208896.1"/>
    <property type="molecule type" value="Genomic_DNA"/>
</dbReference>
<evidence type="ECO:0000256" key="1">
    <source>
        <dbReference type="SAM" id="Phobius"/>
    </source>
</evidence>
<protein>
    <submittedName>
        <fullName evidence="2">Uncharacterized protein</fullName>
    </submittedName>
</protein>
<evidence type="ECO:0000313" key="2">
    <source>
        <dbReference type="EMBL" id="MBC8208896.1"/>
    </source>
</evidence>
<keyword evidence="1" id="KW-1133">Transmembrane helix</keyword>
<reference evidence="2 3" key="1">
    <citation type="submission" date="2020-08" db="EMBL/GenBank/DDBJ databases">
        <title>Bridging the membrane lipid divide: bacteria of the FCB group superphylum have the potential to synthesize archaeal ether lipids.</title>
        <authorList>
            <person name="Villanueva L."/>
            <person name="Von Meijenfeldt F.A.B."/>
            <person name="Westbye A.B."/>
            <person name="Yadav S."/>
            <person name="Hopmans E.C."/>
            <person name="Dutilh B.E."/>
            <person name="Sinninghe Damste J.S."/>
        </authorList>
    </citation>
    <scope>NUCLEOTIDE SEQUENCE [LARGE SCALE GENOMIC DNA]</scope>
    <source>
        <strain evidence="2">NIOZ-UU81</strain>
    </source>
</reference>
<dbReference type="Proteomes" id="UP000599024">
    <property type="component" value="Unassembled WGS sequence"/>
</dbReference>
<evidence type="ECO:0000313" key="3">
    <source>
        <dbReference type="Proteomes" id="UP000599024"/>
    </source>
</evidence>
<feature type="transmembrane region" description="Helical" evidence="1">
    <location>
        <begin position="12"/>
        <end position="38"/>
    </location>
</feature>
<organism evidence="2 3">
    <name type="scientific">Candidatus Desulfatifera sulfidica</name>
    <dbReference type="NCBI Taxonomy" id="2841691"/>
    <lineage>
        <taxon>Bacteria</taxon>
        <taxon>Pseudomonadati</taxon>
        <taxon>Thermodesulfobacteriota</taxon>
        <taxon>Desulfobulbia</taxon>
        <taxon>Desulfobulbales</taxon>
        <taxon>Desulfobulbaceae</taxon>
        <taxon>Candidatus Desulfatifera</taxon>
    </lineage>
</organism>
<feature type="transmembrane region" description="Helical" evidence="1">
    <location>
        <begin position="91"/>
        <end position="108"/>
    </location>
</feature>
<keyword evidence="1" id="KW-0472">Membrane</keyword>
<accession>A0A8J6T9T7</accession>
<keyword evidence="1" id="KW-0812">Transmembrane</keyword>
<feature type="transmembrane region" description="Helical" evidence="1">
    <location>
        <begin position="58"/>
        <end position="79"/>
    </location>
</feature>
<gene>
    <name evidence="2" type="ORF">H8E79_07000</name>
</gene>
<name>A0A8J6T9T7_9BACT</name>
<dbReference type="AlphaFoldDB" id="A0A8J6T9T7"/>